<dbReference type="InterPro" id="IPR036866">
    <property type="entry name" value="RibonucZ/Hydroxyglut_hydro"/>
</dbReference>
<dbReference type="InterPro" id="IPR001279">
    <property type="entry name" value="Metallo-B-lactamas"/>
</dbReference>
<evidence type="ECO:0000256" key="1">
    <source>
        <dbReference type="ARBA" id="ARBA00007121"/>
    </source>
</evidence>
<name>A0A1G7SJD4_THETY</name>
<proteinExistence type="inferred from homology"/>
<dbReference type="AlphaFoldDB" id="A0A1G7SJD4"/>
<dbReference type="CDD" id="cd07709">
    <property type="entry name" value="flavodiiron_proteins_MBL-fold"/>
    <property type="match status" value="1"/>
</dbReference>
<dbReference type="Gene3D" id="3.40.50.360">
    <property type="match status" value="1"/>
</dbReference>
<dbReference type="SMART" id="SM00849">
    <property type="entry name" value="Lactamase_B"/>
    <property type="match status" value="1"/>
</dbReference>
<dbReference type="PIRSF" id="PIRSF005243">
    <property type="entry name" value="ROO"/>
    <property type="match status" value="1"/>
</dbReference>
<dbReference type="InterPro" id="IPR016440">
    <property type="entry name" value="Rubredoxin-O_OxRdtase"/>
</dbReference>
<dbReference type="GO" id="GO:0016651">
    <property type="term" value="F:oxidoreductase activity, acting on NAD(P)H"/>
    <property type="evidence" value="ECO:0007669"/>
    <property type="project" value="UniProtKB-ARBA"/>
</dbReference>
<dbReference type="SUPFAM" id="SSF56281">
    <property type="entry name" value="Metallo-hydrolase/oxidoreductase"/>
    <property type="match status" value="1"/>
</dbReference>
<protein>
    <submittedName>
        <fullName evidence="3">Flavorubredoxin</fullName>
    </submittedName>
</protein>
<evidence type="ECO:0000313" key="3">
    <source>
        <dbReference type="EMBL" id="SDG23155.1"/>
    </source>
</evidence>
<dbReference type="PANTHER" id="PTHR43717:SF1">
    <property type="entry name" value="ANAEROBIC NITRIC OXIDE REDUCTASE FLAVORUBREDOXIN"/>
    <property type="match status" value="1"/>
</dbReference>
<dbReference type="Pfam" id="PF19583">
    <property type="entry name" value="ODP"/>
    <property type="match status" value="1"/>
</dbReference>
<dbReference type="RefSeq" id="WP_006570519.1">
    <property type="nucleotide sequence ID" value="NZ_FNBS01000052.1"/>
</dbReference>
<evidence type="ECO:0000259" key="2">
    <source>
        <dbReference type="PROSITE" id="PS50902"/>
    </source>
</evidence>
<evidence type="ECO:0000313" key="4">
    <source>
        <dbReference type="Proteomes" id="UP000183404"/>
    </source>
</evidence>
<dbReference type="GO" id="GO:0010181">
    <property type="term" value="F:FMN binding"/>
    <property type="evidence" value="ECO:0007669"/>
    <property type="project" value="InterPro"/>
</dbReference>
<dbReference type="InterPro" id="IPR008254">
    <property type="entry name" value="Flavodoxin/NO_synth"/>
</dbReference>
<dbReference type="InterPro" id="IPR045761">
    <property type="entry name" value="ODP_dom"/>
</dbReference>
<dbReference type="PROSITE" id="PS50902">
    <property type="entry name" value="FLAVODOXIN_LIKE"/>
    <property type="match status" value="1"/>
</dbReference>
<dbReference type="EMBL" id="FNBS01000052">
    <property type="protein sequence ID" value="SDG23155.1"/>
    <property type="molecule type" value="Genomic_DNA"/>
</dbReference>
<dbReference type="GO" id="GO:0009055">
    <property type="term" value="F:electron transfer activity"/>
    <property type="evidence" value="ECO:0007669"/>
    <property type="project" value="InterPro"/>
</dbReference>
<dbReference type="GO" id="GO:0046872">
    <property type="term" value="F:metal ion binding"/>
    <property type="evidence" value="ECO:0007669"/>
    <property type="project" value="InterPro"/>
</dbReference>
<dbReference type="Gene3D" id="3.60.15.10">
    <property type="entry name" value="Ribonuclease Z/Hydroxyacylglutathione hydrolase-like"/>
    <property type="match status" value="1"/>
</dbReference>
<gene>
    <name evidence="3" type="ORF">SAMN04244560_01993</name>
</gene>
<dbReference type="InterPro" id="IPR029039">
    <property type="entry name" value="Flavoprotein-like_sf"/>
</dbReference>
<reference evidence="3 4" key="1">
    <citation type="submission" date="2016-10" db="EMBL/GenBank/DDBJ databases">
        <authorList>
            <person name="de Groot N.N."/>
        </authorList>
    </citation>
    <scope>NUCLEOTIDE SEQUENCE [LARGE SCALE GENOMIC DNA]</scope>
    <source>
        <strain evidence="3 4">DSM 569</strain>
    </source>
</reference>
<organism evidence="3 4">
    <name type="scientific">Thermoanaerobacter thermohydrosulfuricus</name>
    <name type="common">Clostridium thermohydrosulfuricum</name>
    <dbReference type="NCBI Taxonomy" id="1516"/>
    <lineage>
        <taxon>Bacteria</taxon>
        <taxon>Bacillati</taxon>
        <taxon>Bacillota</taxon>
        <taxon>Clostridia</taxon>
        <taxon>Thermoanaerobacterales</taxon>
        <taxon>Thermoanaerobacteraceae</taxon>
        <taxon>Thermoanaerobacter</taxon>
    </lineage>
</organism>
<feature type="domain" description="Flavodoxin-like" evidence="2">
    <location>
        <begin position="246"/>
        <end position="383"/>
    </location>
</feature>
<sequence>MKAMTIKPGVSKIGAVHWERRLFDSLIPLPDGTSYNAYLVEGKDKIALLDTVDPMTSDVLIEQLKDVEKIDYIIAHHAEQDHSGCIPLVLEKYKEAKVICTPKAKTFLMDLLLIPEDKFITVEDGETLDLGGKTLKFIHAPWVHWPETMFTYLVEDKILFTCDFLGSHLATSELYATDECKVYEAAKRYYAEIMMPFRNFIEKDLEKIKDLDIDIIAPSHGPVYNNPKFILDAYNEWVYAKPKNIVVIPYATMHGSVKKMVEYLQTALVAKGVIVKPFDLSVTDIGELAMALVDAATIVIGTPTVLTGAHPMVVYATYLANALKPKTKFVSIIGSYNWGSRAQDQLSQMITNLKVEVISPVFIKGFPKEEDFKALDKLAEEIVKKHEEAGIL</sequence>
<accession>A0A1G7SJD4</accession>
<comment type="similarity">
    <text evidence="1">In the N-terminal section; belongs to the zinc metallo-hydrolase group 3 family.</text>
</comment>
<dbReference type="PANTHER" id="PTHR43717">
    <property type="entry name" value="ANAEROBIC NITRIC OXIDE REDUCTASE FLAVORUBREDOXIN"/>
    <property type="match status" value="1"/>
</dbReference>
<dbReference type="Proteomes" id="UP000183404">
    <property type="component" value="Unassembled WGS sequence"/>
</dbReference>
<dbReference type="SUPFAM" id="SSF52218">
    <property type="entry name" value="Flavoproteins"/>
    <property type="match status" value="1"/>
</dbReference>